<dbReference type="FunFam" id="1.10.287.950:FF:000001">
    <property type="entry name" value="Methyl-accepting chemotaxis sensory transducer"/>
    <property type="match status" value="1"/>
</dbReference>
<gene>
    <name evidence="14" type="ORF">BLL36_29055</name>
</gene>
<dbReference type="Gene3D" id="1.10.287.950">
    <property type="entry name" value="Methyl-accepting chemotaxis protein"/>
    <property type="match status" value="1"/>
</dbReference>
<accession>A0A1V2JWK3</accession>
<comment type="similarity">
    <text evidence="9">Belongs to the methyl-accepting chemotaxis (MCP) protein family.</text>
</comment>
<dbReference type="GO" id="GO:0006935">
    <property type="term" value="P:chemotaxis"/>
    <property type="evidence" value="ECO:0007669"/>
    <property type="project" value="UniProtKB-KW"/>
</dbReference>
<dbReference type="CDD" id="cd11386">
    <property type="entry name" value="MCP_signal"/>
    <property type="match status" value="1"/>
</dbReference>
<dbReference type="Pfam" id="PF00015">
    <property type="entry name" value="MCPsignal"/>
    <property type="match status" value="1"/>
</dbReference>
<evidence type="ECO:0000256" key="2">
    <source>
        <dbReference type="ARBA" id="ARBA00022475"/>
    </source>
</evidence>
<evidence type="ECO:0000259" key="13">
    <source>
        <dbReference type="PROSITE" id="PS50885"/>
    </source>
</evidence>
<dbReference type="AlphaFoldDB" id="A0A1V2JWK3"/>
<name>A0A1V2JWK3_PSECE</name>
<dbReference type="InterPro" id="IPR003660">
    <property type="entry name" value="HAMP_dom"/>
</dbReference>
<evidence type="ECO:0000256" key="10">
    <source>
        <dbReference type="PROSITE-ProRule" id="PRU00284"/>
    </source>
</evidence>
<evidence type="ECO:0000313" key="15">
    <source>
        <dbReference type="Proteomes" id="UP000189295"/>
    </source>
</evidence>
<evidence type="ECO:0000259" key="12">
    <source>
        <dbReference type="PROSITE" id="PS50111"/>
    </source>
</evidence>
<keyword evidence="4" id="KW-0145">Chemotaxis</keyword>
<dbReference type="SMART" id="SM00283">
    <property type="entry name" value="MA"/>
    <property type="match status" value="1"/>
</dbReference>
<dbReference type="Proteomes" id="UP000189295">
    <property type="component" value="Unassembled WGS sequence"/>
</dbReference>
<dbReference type="CDD" id="cd12913">
    <property type="entry name" value="PDC1_MCP_like"/>
    <property type="match status" value="1"/>
</dbReference>
<dbReference type="OrthoDB" id="2489132at2"/>
<evidence type="ECO:0000256" key="4">
    <source>
        <dbReference type="ARBA" id="ARBA00022500"/>
    </source>
</evidence>
<comment type="subcellular location">
    <subcellularLocation>
        <location evidence="1">Cell membrane</location>
        <topology evidence="1">Multi-pass membrane protein</topology>
    </subcellularLocation>
</comment>
<evidence type="ECO:0000256" key="9">
    <source>
        <dbReference type="ARBA" id="ARBA00029447"/>
    </source>
</evidence>
<comment type="caution">
    <text evidence="14">The sequence shown here is derived from an EMBL/GenBank/DDBJ whole genome shotgun (WGS) entry which is preliminary data.</text>
</comment>
<feature type="domain" description="HAMP" evidence="13">
    <location>
        <begin position="381"/>
        <end position="435"/>
    </location>
</feature>
<dbReference type="PANTHER" id="PTHR32089">
    <property type="entry name" value="METHYL-ACCEPTING CHEMOTAXIS PROTEIN MCPB"/>
    <property type="match status" value="1"/>
</dbReference>
<keyword evidence="5 11" id="KW-0812">Transmembrane</keyword>
<reference evidence="14 15" key="1">
    <citation type="submission" date="2016-10" db="EMBL/GenBank/DDBJ databases">
        <title>Pseudomonas lactis sp. nov. and Pseudomonas paralactis sp. nov., isolated from bovine raw milk.</title>
        <authorList>
            <person name="Von Neubeck M."/>
            <person name="Huptas C."/>
            <person name="Glueck C."/>
            <person name="Krewinkel M."/>
            <person name="Stoeckel M."/>
            <person name="Stressler T."/>
            <person name="Fischer L."/>
            <person name="Hinrichs J."/>
            <person name="Scherer S."/>
            <person name="Wenning M."/>
        </authorList>
    </citation>
    <scope>NUCLEOTIDE SEQUENCE [LARGE SCALE GENOMIC DNA]</scope>
    <source>
        <strain evidence="14 15">DSM 17516</strain>
    </source>
</reference>
<dbReference type="Pfam" id="PF22673">
    <property type="entry name" value="MCP-like_PDC_1"/>
    <property type="match status" value="1"/>
</dbReference>
<feature type="domain" description="Methyl-accepting transducer" evidence="12">
    <location>
        <begin position="440"/>
        <end position="676"/>
    </location>
</feature>
<keyword evidence="3" id="KW-0488">Methylation</keyword>
<feature type="transmembrane region" description="Helical" evidence="11">
    <location>
        <begin position="358"/>
        <end position="380"/>
    </location>
</feature>
<organism evidence="14 15">
    <name type="scientific">Pseudomonas cedrina subsp. cedrina</name>
    <dbReference type="NCBI Taxonomy" id="76762"/>
    <lineage>
        <taxon>Bacteria</taxon>
        <taxon>Pseudomonadati</taxon>
        <taxon>Pseudomonadota</taxon>
        <taxon>Gammaproteobacteria</taxon>
        <taxon>Pseudomonadales</taxon>
        <taxon>Pseudomonadaceae</taxon>
        <taxon>Pseudomonas</taxon>
    </lineage>
</organism>
<evidence type="ECO:0000256" key="6">
    <source>
        <dbReference type="ARBA" id="ARBA00022989"/>
    </source>
</evidence>
<keyword evidence="2" id="KW-1003">Cell membrane</keyword>
<dbReference type="EMBL" id="MNPW01000031">
    <property type="protein sequence ID" value="ONH49554.1"/>
    <property type="molecule type" value="Genomic_DNA"/>
</dbReference>
<dbReference type="Gene3D" id="3.30.450.20">
    <property type="entry name" value="PAS domain"/>
    <property type="match status" value="1"/>
</dbReference>
<dbReference type="SUPFAM" id="SSF58104">
    <property type="entry name" value="Methyl-accepting chemotaxis protein (MCP) signaling domain"/>
    <property type="match status" value="1"/>
</dbReference>
<dbReference type="CDD" id="cd06225">
    <property type="entry name" value="HAMP"/>
    <property type="match status" value="1"/>
</dbReference>
<dbReference type="SMART" id="SM00304">
    <property type="entry name" value="HAMP"/>
    <property type="match status" value="1"/>
</dbReference>
<evidence type="ECO:0000256" key="11">
    <source>
        <dbReference type="SAM" id="Phobius"/>
    </source>
</evidence>
<keyword evidence="7 11" id="KW-0472">Membrane</keyword>
<proteinExistence type="inferred from homology"/>
<evidence type="ECO:0000256" key="5">
    <source>
        <dbReference type="ARBA" id="ARBA00022692"/>
    </source>
</evidence>
<evidence type="ECO:0000256" key="1">
    <source>
        <dbReference type="ARBA" id="ARBA00004651"/>
    </source>
</evidence>
<dbReference type="GO" id="GO:0007165">
    <property type="term" value="P:signal transduction"/>
    <property type="evidence" value="ECO:0007669"/>
    <property type="project" value="UniProtKB-KW"/>
</dbReference>
<protein>
    <submittedName>
        <fullName evidence="14">Chemotaxis protein</fullName>
    </submittedName>
</protein>
<keyword evidence="6 11" id="KW-1133">Transmembrane helix</keyword>
<dbReference type="PANTHER" id="PTHR32089:SF120">
    <property type="entry name" value="METHYL-ACCEPTING CHEMOTAXIS PROTEIN TLPQ"/>
    <property type="match status" value="1"/>
</dbReference>
<dbReference type="PROSITE" id="PS50885">
    <property type="entry name" value="HAMP"/>
    <property type="match status" value="1"/>
</dbReference>
<evidence type="ECO:0000256" key="7">
    <source>
        <dbReference type="ARBA" id="ARBA00023136"/>
    </source>
</evidence>
<dbReference type="InterPro" id="IPR004089">
    <property type="entry name" value="MCPsignal_dom"/>
</dbReference>
<dbReference type="GO" id="GO:0005886">
    <property type="term" value="C:plasma membrane"/>
    <property type="evidence" value="ECO:0007669"/>
    <property type="project" value="UniProtKB-SubCell"/>
</dbReference>
<dbReference type="PROSITE" id="PS50111">
    <property type="entry name" value="CHEMOTAXIS_TRANSDUC_2"/>
    <property type="match status" value="1"/>
</dbReference>
<sequence length="714" mass="77304">MSKTLSIRTKIILLAGLCLFALALTLSGFNLHQSSENLELVTLRTEQMATRQAKEQLNTSAAQKVDLLKKDFSDALNIGNSLSGQIADLRHSSVLHSGNPAALREDVNRALKTVFDRNPYLRNLWIVLDKDTLDTEDIRFANTPSHGGNDSGRFAAAWSRQNGKATYATIDEEYINKTDADEFGVAYNNWFTCPITTKNPCLGTPFIDDTYSDKQLATSLSLPLVHDGNIIGAVGIDIAMSALQSAAMEAKNALFDGAGRVIVISSNGIIAANSDAPDTLGQNIKTVYSASEFQALYDATFSTPKLVERGNLVDAIHPVSLVEGAKPWAVVVELPRQALLADSINLQTLLAEAQSRSLITSLLMVLIASLVGLFLMWMLATGVTKPVKTLARMLKDIASGEGDLTRRLEYARDDELGELVKWFNQFLDTLQPTISQVKLCSSEVQSTANRSLAISRQTNDRMQLQFREIDQVATAAHEMSATAHEVANSASSAASAAQRADQAAGEGVEIITLTSSEISRLEFEVSKALGEVEALATSSEQVGTIMDVIRSIAEQTNLLALNAAIEAARAGDSGRGFAVVADEVRNLARRTQASVEEIRSIVETIQNGTQHVVRTMRSSQTNARDSAAKVGSAADAFRRIREAITLITNMNLQIASAAEEQRTVAEEVNRNVTAIRTVSEGLMSQAHDSAEMSGELDTLASRQMTLMNHFKTDL</sequence>
<keyword evidence="8 10" id="KW-0807">Transducer</keyword>
<evidence type="ECO:0000256" key="3">
    <source>
        <dbReference type="ARBA" id="ARBA00022481"/>
    </source>
</evidence>
<evidence type="ECO:0000313" key="14">
    <source>
        <dbReference type="EMBL" id="ONH49554.1"/>
    </source>
</evidence>
<evidence type="ECO:0000256" key="8">
    <source>
        <dbReference type="ARBA" id="ARBA00023224"/>
    </source>
</evidence>
<dbReference type="Pfam" id="PF00672">
    <property type="entry name" value="HAMP"/>
    <property type="match status" value="1"/>
</dbReference>